<evidence type="ECO:0000256" key="7">
    <source>
        <dbReference type="SAM" id="MobiDB-lite"/>
    </source>
</evidence>
<feature type="compositionally biased region" description="Low complexity" evidence="7">
    <location>
        <begin position="199"/>
        <end position="213"/>
    </location>
</feature>
<dbReference type="AlphaFoldDB" id="B3G3V0"/>
<dbReference type="InterPro" id="IPR009057">
    <property type="entry name" value="Homeodomain-like_sf"/>
</dbReference>
<name>B3G3V0_MNELE</name>
<keyword evidence="3 5" id="KW-0371">Homeobox</keyword>
<keyword evidence="2 5" id="KW-0238">DNA-binding</keyword>
<feature type="region of interest" description="Disordered" evidence="7">
    <location>
        <begin position="37"/>
        <end position="56"/>
    </location>
</feature>
<dbReference type="PANTHER" id="PTHR24329:SF543">
    <property type="entry name" value="FI01017P-RELATED"/>
    <property type="match status" value="1"/>
</dbReference>
<comment type="subcellular location">
    <subcellularLocation>
        <location evidence="1 5 6">Nucleus</location>
    </subcellularLocation>
</comment>
<dbReference type="PROSITE" id="PS50071">
    <property type="entry name" value="HOMEOBOX_2"/>
    <property type="match status" value="1"/>
</dbReference>
<feature type="domain" description="Homeobox" evidence="8">
    <location>
        <begin position="49"/>
        <end position="109"/>
    </location>
</feature>
<protein>
    <submittedName>
        <fullName evidence="9">Paired-like homeobox Prd2</fullName>
    </submittedName>
</protein>
<dbReference type="PROSITE" id="PS00027">
    <property type="entry name" value="HOMEOBOX_1"/>
    <property type="match status" value="1"/>
</dbReference>
<dbReference type="EMBL" id="EU635889">
    <property type="protein sequence ID" value="ACD85822.1"/>
    <property type="molecule type" value="mRNA"/>
</dbReference>
<feature type="compositionally biased region" description="Polar residues" evidence="7">
    <location>
        <begin position="214"/>
        <end position="251"/>
    </location>
</feature>
<dbReference type="FunFam" id="1.10.10.60:FF:000679">
    <property type="entry name" value="Homeobox protein aristaless"/>
    <property type="match status" value="1"/>
</dbReference>
<organism evidence="9">
    <name type="scientific">Mnemiopsis leidyi</name>
    <name type="common">Sea walnut</name>
    <name type="synonym">Warty comb jellyfish</name>
    <dbReference type="NCBI Taxonomy" id="27923"/>
    <lineage>
        <taxon>Eukaryota</taxon>
        <taxon>Metazoa</taxon>
        <taxon>Ctenophora</taxon>
        <taxon>Tentaculata</taxon>
        <taxon>Lobata</taxon>
        <taxon>Bolinopsidae</taxon>
        <taxon>Mnemiopsis</taxon>
    </lineage>
</organism>
<reference evidence="9" key="1">
    <citation type="journal article" date="2008" name="Dev. Genes Evol.">
        <title>Developmental expression of homeobox genes in the ctenophore Mnemiopsis leidyi.</title>
        <authorList>
            <person name="Pang K."/>
            <person name="Martindale M.Q."/>
        </authorList>
    </citation>
    <scope>NUCLEOTIDE SEQUENCE</scope>
</reference>
<dbReference type="GO" id="GO:0000977">
    <property type="term" value="F:RNA polymerase II transcription regulatory region sequence-specific DNA binding"/>
    <property type="evidence" value="ECO:0007669"/>
    <property type="project" value="TreeGrafter"/>
</dbReference>
<dbReference type="GO" id="GO:0000981">
    <property type="term" value="F:DNA-binding transcription factor activity, RNA polymerase II-specific"/>
    <property type="evidence" value="ECO:0007669"/>
    <property type="project" value="InterPro"/>
</dbReference>
<dbReference type="Pfam" id="PF00046">
    <property type="entry name" value="Homeodomain"/>
    <property type="match status" value="1"/>
</dbReference>
<accession>B3G3V0</accession>
<dbReference type="HOGENOM" id="CLU_903983_0_0_1"/>
<dbReference type="SUPFAM" id="SSF46689">
    <property type="entry name" value="Homeodomain-like"/>
    <property type="match status" value="1"/>
</dbReference>
<dbReference type="GO" id="GO:0005634">
    <property type="term" value="C:nucleus"/>
    <property type="evidence" value="ECO:0007669"/>
    <property type="project" value="UniProtKB-SubCell"/>
</dbReference>
<sequence>MTADVNNKVSVKQEEISCSVVSTTTLVGNIKEEPGAGQAGITAERSAKRKQRRNRTQFSTYQLDQLEAEFDKSHYPDVLTREELANGLDLTEARVQVWFQNRRAKWRKKQREADMSNAGATSNVNRLISGLPTEYPPTAEPWSMNIPTISHSIPTSHYSFGSVVPYSTSASPSPMFQTPNFSQIYSSGGHFYNTSGSSLNGSSHLHSPTSHLSNYQHQGNVPPSLLPNQRSPNPLTSLQNPPATSPPNLTTFGVGHLASNIPSKMGLSEWQSQSIELLRASATTVKPSKVEPTLPHSGYQVPARSSTS</sequence>
<feature type="region of interest" description="Disordered" evidence="7">
    <location>
        <begin position="284"/>
        <end position="308"/>
    </location>
</feature>
<dbReference type="Gene3D" id="1.10.10.60">
    <property type="entry name" value="Homeodomain-like"/>
    <property type="match status" value="1"/>
</dbReference>
<feature type="region of interest" description="Disordered" evidence="7">
    <location>
        <begin position="199"/>
        <end position="251"/>
    </location>
</feature>
<evidence type="ECO:0000259" key="8">
    <source>
        <dbReference type="PROSITE" id="PS50071"/>
    </source>
</evidence>
<evidence type="ECO:0000256" key="5">
    <source>
        <dbReference type="PROSITE-ProRule" id="PRU00108"/>
    </source>
</evidence>
<dbReference type="InterPro" id="IPR050649">
    <property type="entry name" value="Paired_Homeobox_TFs"/>
</dbReference>
<evidence type="ECO:0000256" key="2">
    <source>
        <dbReference type="ARBA" id="ARBA00023125"/>
    </source>
</evidence>
<evidence type="ECO:0000313" key="9">
    <source>
        <dbReference type="EMBL" id="ACD85822.1"/>
    </source>
</evidence>
<dbReference type="SMART" id="SM00389">
    <property type="entry name" value="HOX"/>
    <property type="match status" value="1"/>
</dbReference>
<evidence type="ECO:0000256" key="1">
    <source>
        <dbReference type="ARBA" id="ARBA00004123"/>
    </source>
</evidence>
<dbReference type="InterPro" id="IPR017970">
    <property type="entry name" value="Homeobox_CS"/>
</dbReference>
<dbReference type="CDD" id="cd00086">
    <property type="entry name" value="homeodomain"/>
    <property type="match status" value="1"/>
</dbReference>
<dbReference type="PANTHER" id="PTHR24329">
    <property type="entry name" value="HOMEOBOX PROTEIN ARISTALESS"/>
    <property type="match status" value="1"/>
</dbReference>
<feature type="DNA-binding region" description="Homeobox" evidence="5">
    <location>
        <begin position="51"/>
        <end position="110"/>
    </location>
</feature>
<evidence type="ECO:0000256" key="3">
    <source>
        <dbReference type="ARBA" id="ARBA00023155"/>
    </source>
</evidence>
<dbReference type="InterPro" id="IPR001356">
    <property type="entry name" value="HD"/>
</dbReference>
<evidence type="ECO:0000256" key="6">
    <source>
        <dbReference type="RuleBase" id="RU000682"/>
    </source>
</evidence>
<proteinExistence type="evidence at transcript level"/>
<keyword evidence="4 5" id="KW-0539">Nucleus</keyword>
<evidence type="ECO:0000256" key="4">
    <source>
        <dbReference type="ARBA" id="ARBA00023242"/>
    </source>
</evidence>